<protein>
    <submittedName>
        <fullName evidence="1">Uncharacterized protein</fullName>
    </submittedName>
</protein>
<name>A0A1M6MFX6_9BURK</name>
<proteinExistence type="predicted"/>
<dbReference type="Proteomes" id="UP000184395">
    <property type="component" value="Unassembled WGS sequence"/>
</dbReference>
<gene>
    <name evidence="1" type="ORF">SAMN05192548_1007125</name>
</gene>
<dbReference type="AlphaFoldDB" id="A0A1M6MFX6"/>
<evidence type="ECO:0000313" key="2">
    <source>
        <dbReference type="Proteomes" id="UP000184395"/>
    </source>
</evidence>
<evidence type="ECO:0000313" key="1">
    <source>
        <dbReference type="EMBL" id="SHJ82230.1"/>
    </source>
</evidence>
<dbReference type="STRING" id="169427.SAMN05192548_1007125"/>
<accession>A0A1M6MFX6</accession>
<dbReference type="EMBL" id="FRAB01000007">
    <property type="protein sequence ID" value="SHJ82230.1"/>
    <property type="molecule type" value="Genomic_DNA"/>
</dbReference>
<dbReference type="RefSeq" id="WP_268801988.1">
    <property type="nucleotide sequence ID" value="NZ_CADFGY010000005.1"/>
</dbReference>
<sequence>MTQPNSQQAQAVATPRAFAASMLNMRTVAFSLLVDRALSA</sequence>
<reference evidence="1 2" key="1">
    <citation type="submission" date="2016-11" db="EMBL/GenBank/DDBJ databases">
        <authorList>
            <person name="Jaros S."/>
            <person name="Januszkiewicz K."/>
            <person name="Wedrychowicz H."/>
        </authorList>
    </citation>
    <scope>NUCLEOTIDE SEQUENCE [LARGE SCALE GENOMIC DNA]</scope>
    <source>
        <strain evidence="1 2">LMG 20594</strain>
    </source>
</reference>
<organism evidence="1 2">
    <name type="scientific">Paraburkholderia terricola</name>
    <dbReference type="NCBI Taxonomy" id="169427"/>
    <lineage>
        <taxon>Bacteria</taxon>
        <taxon>Pseudomonadati</taxon>
        <taxon>Pseudomonadota</taxon>
        <taxon>Betaproteobacteria</taxon>
        <taxon>Burkholderiales</taxon>
        <taxon>Burkholderiaceae</taxon>
        <taxon>Paraburkholderia</taxon>
    </lineage>
</organism>